<proteinExistence type="predicted"/>
<reference evidence="1 2" key="1">
    <citation type="submission" date="2021-03" db="EMBL/GenBank/DDBJ databases">
        <title>Sequencing the genomes of 1000 actinobacteria strains.</title>
        <authorList>
            <person name="Klenk H.-P."/>
        </authorList>
    </citation>
    <scope>NUCLEOTIDE SEQUENCE [LARGE SCALE GENOMIC DNA]</scope>
    <source>
        <strain evidence="1 2">DSM 20168</strain>
    </source>
</reference>
<name>A0ABS4XTG2_GLUPR</name>
<accession>A0ABS4XTG2</accession>
<evidence type="ECO:0000313" key="1">
    <source>
        <dbReference type="EMBL" id="MBP2399804.1"/>
    </source>
</evidence>
<gene>
    <name evidence="1" type="ORF">JOF39_002885</name>
</gene>
<sequence length="105" mass="12078">MIELKDYPAGTRIYLRAEPLHPGAKATLFGTDGNQVTAFLTNSPRFNVAFLDARHRVPNTPRWYVKSGQSVPEIRLVLSHNFVDMMSHLFVDIYNVTFWHPRLHA</sequence>
<protein>
    <submittedName>
        <fullName evidence="1">Uncharacterized protein</fullName>
    </submittedName>
</protein>
<comment type="caution">
    <text evidence="1">The sequence shown here is derived from an EMBL/GenBank/DDBJ whole genome shotgun (WGS) entry which is preliminary data.</text>
</comment>
<dbReference type="EMBL" id="JAGIOJ010000001">
    <property type="protein sequence ID" value="MBP2399804.1"/>
    <property type="molecule type" value="Genomic_DNA"/>
</dbReference>
<evidence type="ECO:0000313" key="2">
    <source>
        <dbReference type="Proteomes" id="UP001195422"/>
    </source>
</evidence>
<keyword evidence="2" id="KW-1185">Reference proteome</keyword>
<dbReference type="Proteomes" id="UP001195422">
    <property type="component" value="Unassembled WGS sequence"/>
</dbReference>
<organism evidence="1 2">
    <name type="scientific">Glutamicibacter protophormiae</name>
    <name type="common">Brevibacterium protophormiae</name>
    <dbReference type="NCBI Taxonomy" id="37930"/>
    <lineage>
        <taxon>Bacteria</taxon>
        <taxon>Bacillati</taxon>
        <taxon>Actinomycetota</taxon>
        <taxon>Actinomycetes</taxon>
        <taxon>Micrococcales</taxon>
        <taxon>Micrococcaceae</taxon>
        <taxon>Glutamicibacter</taxon>
    </lineage>
</organism>